<dbReference type="OrthoDB" id="286301at2759"/>
<dbReference type="SUPFAM" id="SSF82153">
    <property type="entry name" value="FAS1 domain"/>
    <property type="match status" value="3"/>
</dbReference>
<accession>A0A8J2RGQ9</accession>
<dbReference type="EMBL" id="CAKKLH010000127">
    <property type="protein sequence ID" value="CAH0104209.1"/>
    <property type="molecule type" value="Genomic_DNA"/>
</dbReference>
<dbReference type="PROSITE" id="PS50213">
    <property type="entry name" value="FAS1"/>
    <property type="match status" value="3"/>
</dbReference>
<dbReference type="GO" id="GO:0031012">
    <property type="term" value="C:extracellular matrix"/>
    <property type="evidence" value="ECO:0007669"/>
    <property type="project" value="TreeGrafter"/>
</dbReference>
<dbReference type="GO" id="GO:0007155">
    <property type="term" value="P:cell adhesion"/>
    <property type="evidence" value="ECO:0007669"/>
    <property type="project" value="TreeGrafter"/>
</dbReference>
<dbReference type="GO" id="GO:0030198">
    <property type="term" value="P:extracellular matrix organization"/>
    <property type="evidence" value="ECO:0007669"/>
    <property type="project" value="TreeGrafter"/>
</dbReference>
<dbReference type="Proteomes" id="UP000789390">
    <property type="component" value="Unassembled WGS sequence"/>
</dbReference>
<dbReference type="AlphaFoldDB" id="A0A8J2RGQ9"/>
<keyword evidence="1" id="KW-0732">Signal</keyword>
<organism evidence="3 4">
    <name type="scientific">Daphnia galeata</name>
    <dbReference type="NCBI Taxonomy" id="27404"/>
    <lineage>
        <taxon>Eukaryota</taxon>
        <taxon>Metazoa</taxon>
        <taxon>Ecdysozoa</taxon>
        <taxon>Arthropoda</taxon>
        <taxon>Crustacea</taxon>
        <taxon>Branchiopoda</taxon>
        <taxon>Diplostraca</taxon>
        <taxon>Cladocera</taxon>
        <taxon>Anomopoda</taxon>
        <taxon>Daphniidae</taxon>
        <taxon>Daphnia</taxon>
    </lineage>
</organism>
<dbReference type="InterPro" id="IPR050904">
    <property type="entry name" value="Adhesion/Biosynth-related"/>
</dbReference>
<dbReference type="PANTHER" id="PTHR10900:SF124">
    <property type="entry name" value="FI05614P"/>
    <property type="match status" value="1"/>
</dbReference>
<comment type="caution">
    <text evidence="3">The sequence shown here is derived from an EMBL/GenBank/DDBJ whole genome shotgun (WGS) entry which is preliminary data.</text>
</comment>
<dbReference type="GO" id="GO:0005615">
    <property type="term" value="C:extracellular space"/>
    <property type="evidence" value="ECO:0007669"/>
    <property type="project" value="TreeGrafter"/>
</dbReference>
<gene>
    <name evidence="3" type="ORF">DGAL_LOCUS6929</name>
</gene>
<dbReference type="GO" id="GO:0050839">
    <property type="term" value="F:cell adhesion molecule binding"/>
    <property type="evidence" value="ECO:0007669"/>
    <property type="project" value="TreeGrafter"/>
</dbReference>
<dbReference type="Pfam" id="PF02469">
    <property type="entry name" value="Fasciclin"/>
    <property type="match status" value="3"/>
</dbReference>
<feature type="domain" description="FAS1" evidence="2">
    <location>
        <begin position="486"/>
        <end position="626"/>
    </location>
</feature>
<feature type="signal peptide" evidence="1">
    <location>
        <begin position="1"/>
        <end position="18"/>
    </location>
</feature>
<reference evidence="3" key="1">
    <citation type="submission" date="2021-11" db="EMBL/GenBank/DDBJ databases">
        <authorList>
            <person name="Schell T."/>
        </authorList>
    </citation>
    <scope>NUCLEOTIDE SEQUENCE</scope>
    <source>
        <strain evidence="3">M5</strain>
    </source>
</reference>
<evidence type="ECO:0000313" key="3">
    <source>
        <dbReference type="EMBL" id="CAH0104209.1"/>
    </source>
</evidence>
<dbReference type="FunFam" id="2.30.180.10:FF:000037">
    <property type="entry name" value="Uncharacterized protein, isoform A"/>
    <property type="match status" value="1"/>
</dbReference>
<feature type="domain" description="FAS1" evidence="2">
    <location>
        <begin position="308"/>
        <end position="440"/>
    </location>
</feature>
<dbReference type="FunFam" id="2.30.180.10:FF:000067">
    <property type="entry name" value="Transforming growth factor-beta-induced protein ig-h3"/>
    <property type="match status" value="1"/>
</dbReference>
<proteinExistence type="predicted"/>
<dbReference type="SMART" id="SM00554">
    <property type="entry name" value="FAS1"/>
    <property type="match status" value="3"/>
</dbReference>
<name>A0A8J2RGQ9_9CRUS</name>
<keyword evidence="4" id="KW-1185">Reference proteome</keyword>
<feature type="domain" description="FAS1" evidence="2">
    <location>
        <begin position="86"/>
        <end position="227"/>
    </location>
</feature>
<dbReference type="PANTHER" id="PTHR10900">
    <property type="entry name" value="PERIOSTIN-RELATED"/>
    <property type="match status" value="1"/>
</dbReference>
<dbReference type="InterPro" id="IPR000782">
    <property type="entry name" value="FAS1_domain"/>
</dbReference>
<evidence type="ECO:0000259" key="2">
    <source>
        <dbReference type="PROSITE" id="PS50213"/>
    </source>
</evidence>
<evidence type="ECO:0000256" key="1">
    <source>
        <dbReference type="SAM" id="SignalP"/>
    </source>
</evidence>
<dbReference type="Gene3D" id="2.30.180.10">
    <property type="entry name" value="FAS1 domain"/>
    <property type="match status" value="3"/>
</dbReference>
<protein>
    <recommendedName>
        <fullName evidence="2">FAS1 domain-containing protein</fullName>
    </recommendedName>
</protein>
<sequence>MSAAFVHLLLIVVGAANCLPVDQWTSDSAVVEVTTKIDGGITSSSSSSLLGVTDQLLADDLFISSQSRQKPADDGGIEFPNTAFIPGDLTEQLSVDGFFSLWFVFLDDDVFTSDKEFTILAPSNSAPMRPSPTAEDKDRVRQLLLNHIVLGRAVNISSDLSSSITPPWYKDNSHNNKKTLTVTTLGGRQIHFKTRKDGTAVVNGVKIVGKEVRVPPNGVIIVLEDYLFMDEYHGDVEGSESQLFSAIPMVTASDGSDHFPMIELGTAHDDDHSDGGGQGETLKHEPVGSVLIDRQKLILTNVSRPFYEELVEVLNFLRSGTSDFLRYLEQVNISSSFLEDEEYTAFIPMDDSFAQWYPIDWGFNPFDVESFVKETMLNHFVRGRVKQKEIKDGDSLTTLGGKTLTFTFSSTGKLTVNDLEVFDGDTPVSMGNIQFVGDLLFVNSTVVRELNARHRDVESAPLVTSPWYSSQFLSHTYRELSTRQQSPIVSGSGSSNPSFNLALDYINQTQPQLRDDLPSHDDWKMITYTFFVPKDSAFFNLWPQDTADPFVIDNEFRRDVFLNHFVRRRLYHDRDLVDGAVITMAGNRTATISRVGNVTKINDAIIEEADIFIYNLGTVFVIDRVLFASQERISQVLAKNADRIPSFGLSGTDGATSSSSSSGMNATPAEESQTLVVDLLAELTTESTAGKLVIRE</sequence>
<dbReference type="InterPro" id="IPR036378">
    <property type="entry name" value="FAS1_dom_sf"/>
</dbReference>
<feature type="chain" id="PRO_5035149007" description="FAS1 domain-containing protein" evidence="1">
    <location>
        <begin position="19"/>
        <end position="696"/>
    </location>
</feature>
<evidence type="ECO:0000313" key="4">
    <source>
        <dbReference type="Proteomes" id="UP000789390"/>
    </source>
</evidence>